<comment type="caution">
    <text evidence="8">The sequence shown here is derived from an EMBL/GenBank/DDBJ whole genome shotgun (WGS) entry which is preliminary data.</text>
</comment>
<reference evidence="8 9" key="1">
    <citation type="submission" date="2019-07" db="EMBL/GenBank/DDBJ databases">
        <title>Whole genome shotgun sequence of Chitinophaga cymbidii NBRC 109752.</title>
        <authorList>
            <person name="Hosoyama A."/>
            <person name="Uohara A."/>
            <person name="Ohji S."/>
            <person name="Ichikawa N."/>
        </authorList>
    </citation>
    <scope>NUCLEOTIDE SEQUENCE [LARGE SCALE GENOMIC DNA]</scope>
    <source>
        <strain evidence="8 9">NBRC 109752</strain>
    </source>
</reference>
<dbReference type="Gene3D" id="1.25.40.390">
    <property type="match status" value="1"/>
</dbReference>
<evidence type="ECO:0000256" key="3">
    <source>
        <dbReference type="ARBA" id="ARBA00022729"/>
    </source>
</evidence>
<dbReference type="InterPro" id="IPR011990">
    <property type="entry name" value="TPR-like_helical_dom_sf"/>
</dbReference>
<name>A0A512RQV2_9BACT</name>
<gene>
    <name evidence="8" type="ORF">CCY01nite_43410</name>
</gene>
<dbReference type="Proteomes" id="UP000321436">
    <property type="component" value="Unassembled WGS sequence"/>
</dbReference>
<protein>
    <submittedName>
        <fullName evidence="8">Membrane protein</fullName>
    </submittedName>
</protein>
<sequence length="453" mass="51100">MDVGLPEGKVVNDLVFTDEKMAEASVRGLYSPNIMQLTNTAALYITNGGVTVLGGLSADEMAYTGSSNNYLPFYTNDLNEDISALSTLWTRAYMVIYHANACIGGLADSDGITKAAKDRLTGECLFVRSFYYFYMVNLFGDVPLVTGTDYTVNATMPRTPAAEIYRRIREDLTMAVEMMDDINPVEKKVRPSKWTAAALLARVHLYQREWEQAEKYATQVLTAQRYALLDDLTKVFRHNSPEALWQISGATPSNPYSYTTEGNSFTAGAALSTYLSEQLMASFEPGDARKDHWVLMRTFAGIEYPHPYKYRVNYANGTSENEEGYMMMRYAEMYLVRAEAYARSNQVQLALADIDSLRQRAGLTLLSTQTPLPSQEQTLRLVEQERRTELFCEWGHRWLDLKRTPGFVKPALTRADEVLGPLKPLWKSTAVLFPIPVSQRLLNNNLDQNPGYN</sequence>
<comment type="similarity">
    <text evidence="2">Belongs to the SusD family.</text>
</comment>
<evidence type="ECO:0000256" key="2">
    <source>
        <dbReference type="ARBA" id="ARBA00006275"/>
    </source>
</evidence>
<dbReference type="Pfam" id="PF07980">
    <property type="entry name" value="SusD_RagB"/>
    <property type="match status" value="1"/>
</dbReference>
<keyword evidence="4" id="KW-0472">Membrane</keyword>
<dbReference type="EMBL" id="BKAU01000005">
    <property type="protein sequence ID" value="GEP98081.1"/>
    <property type="molecule type" value="Genomic_DNA"/>
</dbReference>
<dbReference type="GO" id="GO:0009279">
    <property type="term" value="C:cell outer membrane"/>
    <property type="evidence" value="ECO:0007669"/>
    <property type="project" value="UniProtKB-SubCell"/>
</dbReference>
<evidence type="ECO:0000256" key="1">
    <source>
        <dbReference type="ARBA" id="ARBA00004442"/>
    </source>
</evidence>
<comment type="subcellular location">
    <subcellularLocation>
        <location evidence="1">Cell outer membrane</location>
    </subcellularLocation>
</comment>
<evidence type="ECO:0000259" key="7">
    <source>
        <dbReference type="Pfam" id="PF14322"/>
    </source>
</evidence>
<keyword evidence="9" id="KW-1185">Reference proteome</keyword>
<dbReference type="InterPro" id="IPR012944">
    <property type="entry name" value="SusD_RagB_dom"/>
</dbReference>
<dbReference type="InterPro" id="IPR033985">
    <property type="entry name" value="SusD-like_N"/>
</dbReference>
<dbReference type="CDD" id="cd08977">
    <property type="entry name" value="SusD"/>
    <property type="match status" value="1"/>
</dbReference>
<accession>A0A512RQV2</accession>
<feature type="domain" description="RagB/SusD" evidence="6">
    <location>
        <begin position="304"/>
        <end position="452"/>
    </location>
</feature>
<dbReference type="AlphaFoldDB" id="A0A512RQV2"/>
<keyword evidence="5" id="KW-0998">Cell outer membrane</keyword>
<evidence type="ECO:0000313" key="8">
    <source>
        <dbReference type="EMBL" id="GEP98081.1"/>
    </source>
</evidence>
<evidence type="ECO:0000259" key="6">
    <source>
        <dbReference type="Pfam" id="PF07980"/>
    </source>
</evidence>
<evidence type="ECO:0000256" key="5">
    <source>
        <dbReference type="ARBA" id="ARBA00023237"/>
    </source>
</evidence>
<evidence type="ECO:0000256" key="4">
    <source>
        <dbReference type="ARBA" id="ARBA00023136"/>
    </source>
</evidence>
<keyword evidence="3" id="KW-0732">Signal</keyword>
<proteinExistence type="inferred from homology"/>
<organism evidence="8 9">
    <name type="scientific">Chitinophaga cymbidii</name>
    <dbReference type="NCBI Taxonomy" id="1096750"/>
    <lineage>
        <taxon>Bacteria</taxon>
        <taxon>Pseudomonadati</taxon>
        <taxon>Bacteroidota</taxon>
        <taxon>Chitinophagia</taxon>
        <taxon>Chitinophagales</taxon>
        <taxon>Chitinophagaceae</taxon>
        <taxon>Chitinophaga</taxon>
    </lineage>
</organism>
<feature type="domain" description="SusD-like N-terminal" evidence="7">
    <location>
        <begin position="67"/>
        <end position="205"/>
    </location>
</feature>
<dbReference type="SUPFAM" id="SSF48452">
    <property type="entry name" value="TPR-like"/>
    <property type="match status" value="1"/>
</dbReference>
<evidence type="ECO:0000313" key="9">
    <source>
        <dbReference type="Proteomes" id="UP000321436"/>
    </source>
</evidence>
<dbReference type="Pfam" id="PF14322">
    <property type="entry name" value="SusD-like_3"/>
    <property type="match status" value="1"/>
</dbReference>